<reference evidence="6 7" key="1">
    <citation type="journal article" date="2015" name="Genome Announc.">
        <title>Expanding the biotechnology potential of lactobacilli through comparative genomics of 213 strains and associated genera.</title>
        <authorList>
            <person name="Sun Z."/>
            <person name="Harris H.M."/>
            <person name="McCann A."/>
            <person name="Guo C."/>
            <person name="Argimon S."/>
            <person name="Zhang W."/>
            <person name="Yang X."/>
            <person name="Jeffery I.B."/>
            <person name="Cooney J.C."/>
            <person name="Kagawa T.F."/>
            <person name="Liu W."/>
            <person name="Song Y."/>
            <person name="Salvetti E."/>
            <person name="Wrobel A."/>
            <person name="Rasinkangas P."/>
            <person name="Parkhill J."/>
            <person name="Rea M.C."/>
            <person name="O'Sullivan O."/>
            <person name="Ritari J."/>
            <person name="Douillard F.P."/>
            <person name="Paul Ross R."/>
            <person name="Yang R."/>
            <person name="Briner A.E."/>
            <person name="Felis G.E."/>
            <person name="de Vos W.M."/>
            <person name="Barrangou R."/>
            <person name="Klaenhammer T.R."/>
            <person name="Caufield P.W."/>
            <person name="Cui Y."/>
            <person name="Zhang H."/>
            <person name="O'Toole P.W."/>
        </authorList>
    </citation>
    <scope>NUCLEOTIDE SEQUENCE [LARGE SCALE GENOMIC DNA]</scope>
    <source>
        <strain evidence="6 7">DSM 14421</strain>
    </source>
</reference>
<comment type="caution">
    <text evidence="6">The sequence shown here is derived from an EMBL/GenBank/DDBJ whole genome shotgun (WGS) entry which is preliminary data.</text>
</comment>
<dbReference type="Gene3D" id="3.90.870.10">
    <property type="entry name" value="DHBP synthase"/>
    <property type="match status" value="1"/>
</dbReference>
<keyword evidence="3 5" id="KW-0686">Riboflavin biosynthesis</keyword>
<dbReference type="PANTHER" id="PTHR21327">
    <property type="entry name" value="GTP CYCLOHYDROLASE II-RELATED"/>
    <property type="match status" value="1"/>
</dbReference>
<organism evidence="6 7">
    <name type="scientific">Lentilactobacillus diolivorans DSM 14421</name>
    <dbReference type="NCBI Taxonomy" id="1423739"/>
    <lineage>
        <taxon>Bacteria</taxon>
        <taxon>Bacillati</taxon>
        <taxon>Bacillota</taxon>
        <taxon>Bacilli</taxon>
        <taxon>Lactobacillales</taxon>
        <taxon>Lactobacillaceae</taxon>
        <taxon>Lentilactobacillus</taxon>
    </lineage>
</organism>
<dbReference type="EC" id="4.1.99.12" evidence="5"/>
<dbReference type="GO" id="GO:0046872">
    <property type="term" value="F:metal ion binding"/>
    <property type="evidence" value="ECO:0007669"/>
    <property type="project" value="UniProtKB-KW"/>
</dbReference>
<evidence type="ECO:0000256" key="2">
    <source>
        <dbReference type="ARBA" id="ARBA00004904"/>
    </source>
</evidence>
<accession>A0A0R1S8E3</accession>
<evidence type="ECO:0000313" key="7">
    <source>
        <dbReference type="Proteomes" id="UP000052013"/>
    </source>
</evidence>
<dbReference type="Pfam" id="PF00926">
    <property type="entry name" value="DHBP_synthase"/>
    <property type="match status" value="1"/>
</dbReference>
<comment type="pathway">
    <text evidence="2 5">Cofactor biosynthesis; riboflavin biosynthesis; 2-hydroxy-3-oxobutyl phosphate from D-ribulose 5-phosphate: step 1/1.</text>
</comment>
<dbReference type="NCBIfam" id="TIGR00506">
    <property type="entry name" value="ribB"/>
    <property type="match status" value="1"/>
</dbReference>
<comment type="similarity">
    <text evidence="5">Belongs to the DHBP synthase family.</text>
</comment>
<dbReference type="GO" id="GO:0008686">
    <property type="term" value="F:3,4-dihydroxy-2-butanone-4-phosphate synthase activity"/>
    <property type="evidence" value="ECO:0007669"/>
    <property type="project" value="UniProtKB-EC"/>
</dbReference>
<dbReference type="GO" id="GO:0005829">
    <property type="term" value="C:cytosol"/>
    <property type="evidence" value="ECO:0007669"/>
    <property type="project" value="TreeGrafter"/>
</dbReference>
<dbReference type="PANTHER" id="PTHR21327:SF18">
    <property type="entry name" value="3,4-DIHYDROXY-2-BUTANONE 4-PHOSPHATE SYNTHASE"/>
    <property type="match status" value="1"/>
</dbReference>
<name>A0A0R1S8E3_9LACO</name>
<dbReference type="EMBL" id="AZEY01000075">
    <property type="protein sequence ID" value="KRL65137.1"/>
    <property type="molecule type" value="Genomic_DNA"/>
</dbReference>
<dbReference type="InterPro" id="IPR017945">
    <property type="entry name" value="DHBP_synth_RibB-like_a/b_dom"/>
</dbReference>
<evidence type="ECO:0000256" key="4">
    <source>
        <dbReference type="ARBA" id="ARBA00022723"/>
    </source>
</evidence>
<evidence type="ECO:0000256" key="1">
    <source>
        <dbReference type="ARBA" id="ARBA00002284"/>
    </source>
</evidence>
<dbReference type="PATRIC" id="fig|1423739.3.peg.523"/>
<dbReference type="GO" id="GO:0009231">
    <property type="term" value="P:riboflavin biosynthetic process"/>
    <property type="evidence" value="ECO:0007669"/>
    <property type="project" value="UniProtKB-UniPathway"/>
</dbReference>
<dbReference type="Proteomes" id="UP000052013">
    <property type="component" value="Unassembled WGS sequence"/>
</dbReference>
<keyword evidence="5" id="KW-0456">Lyase</keyword>
<comment type="function">
    <text evidence="1 5">Catalyzes the conversion of D-ribulose 5-phosphate to formate and 3,4-dihydroxy-2-butanone 4-phosphate.</text>
</comment>
<dbReference type="InterPro" id="IPR000422">
    <property type="entry name" value="DHBP_synthase_RibB"/>
</dbReference>
<protein>
    <recommendedName>
        <fullName evidence="5">3,4-dihydroxy-2-butanone 4-phosphate synthase</fullName>
        <shortName evidence="5">DHBP synthase</shortName>
        <ecNumber evidence="5">4.1.99.12</ecNumber>
    </recommendedName>
</protein>
<keyword evidence="5" id="KW-0460">Magnesium</keyword>
<keyword evidence="5" id="KW-0464">Manganese</keyword>
<evidence type="ECO:0000256" key="5">
    <source>
        <dbReference type="RuleBase" id="RU003843"/>
    </source>
</evidence>
<comment type="subunit">
    <text evidence="5">Homodimer.</text>
</comment>
<comment type="cofactor">
    <cofactor evidence="5">
        <name>Mg(2+)</name>
        <dbReference type="ChEBI" id="CHEBI:18420"/>
    </cofactor>
    <cofactor evidence="5">
        <name>Mn(2+)</name>
        <dbReference type="ChEBI" id="CHEBI:29035"/>
    </cofactor>
    <text evidence="5">Binds 2 divalent metal cations per subunit. Magnesium or manganese.</text>
</comment>
<dbReference type="UniPathway" id="UPA00275">
    <property type="reaction ID" value="UER00399"/>
</dbReference>
<comment type="catalytic activity">
    <reaction evidence="5">
        <text>D-ribulose 5-phosphate = (2S)-2-hydroxy-3-oxobutyl phosphate + formate + H(+)</text>
        <dbReference type="Rhea" id="RHEA:18457"/>
        <dbReference type="ChEBI" id="CHEBI:15378"/>
        <dbReference type="ChEBI" id="CHEBI:15740"/>
        <dbReference type="ChEBI" id="CHEBI:58121"/>
        <dbReference type="ChEBI" id="CHEBI:58830"/>
        <dbReference type="EC" id="4.1.99.12"/>
    </reaction>
</comment>
<evidence type="ECO:0000313" key="6">
    <source>
        <dbReference type="EMBL" id="KRL65137.1"/>
    </source>
</evidence>
<dbReference type="STRING" id="1423739.FC85_GL000496"/>
<gene>
    <name evidence="6" type="ORF">FC85_GL000496</name>
</gene>
<evidence type="ECO:0000256" key="3">
    <source>
        <dbReference type="ARBA" id="ARBA00022619"/>
    </source>
</evidence>
<dbReference type="SUPFAM" id="SSF55821">
    <property type="entry name" value="YrdC/RibB"/>
    <property type="match status" value="1"/>
</dbReference>
<sequence length="217" mass="23431">MWILLASIFSDINKALETLKNGGMIILADNENRENEGDIVTLGETITPETVNFMIGHAKGLLCAPMSPKVAEKLGFRMMVEHSTDPNQTPFTISTDGEYHATGVTTGVSAFDRAATIKHLATADAKPTDFNHPGHVFPLIAKESGLLSRDGHTEASVDLAKLCGKAPVAAIIEVIKSDGHMARRDDLAQDAKEWGLPLITIDQIKTYMHEKLVAASV</sequence>
<dbReference type="AlphaFoldDB" id="A0A0R1S8E3"/>
<proteinExistence type="inferred from homology"/>
<keyword evidence="4 5" id="KW-0479">Metal-binding</keyword>